<dbReference type="PANTHER" id="PTHR43094">
    <property type="entry name" value="AMINOTRANSFERASE"/>
    <property type="match status" value="1"/>
</dbReference>
<dbReference type="EMBL" id="CP006764">
    <property type="protein sequence ID" value="AIT62073.1"/>
    <property type="molecule type" value="Genomic_DNA"/>
</dbReference>
<evidence type="ECO:0000256" key="1">
    <source>
        <dbReference type="ARBA" id="ARBA00001933"/>
    </source>
</evidence>
<dbReference type="PROSITE" id="PS00600">
    <property type="entry name" value="AA_TRANSFER_CLASS_3"/>
    <property type="match status" value="1"/>
</dbReference>
<reference evidence="5 6" key="1">
    <citation type="submission" date="2013-09" db="EMBL/GenBank/DDBJ databases">
        <title>Complete genome sequence of Corynebacterium doosanense CAU 212(T) (=DSM 45436(T)), isolated from activated sludge.</title>
        <authorList>
            <person name="Schaffert L."/>
            <person name="Albersmeier A."/>
            <person name="Kalinowski J."/>
            <person name="Ruckert C."/>
        </authorList>
    </citation>
    <scope>NUCLEOTIDE SEQUENCE [LARGE SCALE GENOMIC DNA]</scope>
    <source>
        <strain evidence="5 6">CAU 212</strain>
    </source>
</reference>
<keyword evidence="6" id="KW-1185">Reference proteome</keyword>
<keyword evidence="3 4" id="KW-0663">Pyridoxal phosphate</keyword>
<dbReference type="Pfam" id="PF00202">
    <property type="entry name" value="Aminotran_3"/>
    <property type="match status" value="1"/>
</dbReference>
<comment type="similarity">
    <text evidence="2 4">Belongs to the class-III pyridoxal-phosphate-dependent aminotransferase family.</text>
</comment>
<dbReference type="InterPro" id="IPR005814">
    <property type="entry name" value="Aminotrans_3"/>
</dbReference>
<dbReference type="OrthoDB" id="9801834at2"/>
<dbReference type="AlphaFoldDB" id="A0A097IIY7"/>
<dbReference type="PANTHER" id="PTHR43094:SF1">
    <property type="entry name" value="AMINOTRANSFERASE CLASS-III"/>
    <property type="match status" value="1"/>
</dbReference>
<evidence type="ECO:0008006" key="7">
    <source>
        <dbReference type="Google" id="ProtNLM"/>
    </source>
</evidence>
<dbReference type="KEGG" id="cdo:CDOO_12985"/>
<name>A0A097IIY7_9CORY</name>
<evidence type="ECO:0000256" key="4">
    <source>
        <dbReference type="RuleBase" id="RU003560"/>
    </source>
</evidence>
<sequence length="439" mass="47720">MTETNDHVFYSWSAQDEINPVEIVSSEGSTITDADGNTFLDFTSQLVFTNLGHQNPRLIQAIKDQADKLAVIAPAYKNATRTELAGRIADAAPGGLNYVFFTNSGAEANEHAVRMARFHTGRKKVLSAYRSYHGATATAMTLTGEPRRWANDNLDAHVGRFFGPYSYRSPFHSDSPEQETERALEHLEQSIILEGADTIAAVILETVVGTNGVLVPPPGYLKGLRELCDTYGIVWIADEVMVGFGRTGKMFAVENFDATPDLLTFAKGVNSGYVPLGGVIMTTDVRNTFAHRAYPGGLTYSGHPLACGAGVETFKIFEEEKILDRVNELADRVIQPALVELAAKHDIIGEVRGLGMFWALELVKNRETREPLVPFAAKGEDNAPMAAIGAACKKAGLLVIVGGNRIQIAPPLTVSEEELRRGLQIIDEALTEAGQHYEG</sequence>
<evidence type="ECO:0000256" key="3">
    <source>
        <dbReference type="ARBA" id="ARBA00022898"/>
    </source>
</evidence>
<dbReference type="InterPro" id="IPR049704">
    <property type="entry name" value="Aminotrans_3_PPA_site"/>
</dbReference>
<dbReference type="InterPro" id="IPR015421">
    <property type="entry name" value="PyrdxlP-dep_Trfase_major"/>
</dbReference>
<dbReference type="GO" id="GO:0008483">
    <property type="term" value="F:transaminase activity"/>
    <property type="evidence" value="ECO:0007669"/>
    <property type="project" value="InterPro"/>
</dbReference>
<dbReference type="Proteomes" id="UP000029914">
    <property type="component" value="Chromosome"/>
</dbReference>
<dbReference type="InterPro" id="IPR015424">
    <property type="entry name" value="PyrdxlP-dep_Trfase"/>
</dbReference>
<protein>
    <recommendedName>
        <fullName evidence="7">4-aminobutyrate aminotransferase</fullName>
    </recommendedName>
</protein>
<evidence type="ECO:0000313" key="6">
    <source>
        <dbReference type="Proteomes" id="UP000029914"/>
    </source>
</evidence>
<comment type="cofactor">
    <cofactor evidence="1">
        <name>pyridoxal 5'-phosphate</name>
        <dbReference type="ChEBI" id="CHEBI:597326"/>
    </cofactor>
</comment>
<dbReference type="STRING" id="558173.CDOO_12985"/>
<evidence type="ECO:0000256" key="2">
    <source>
        <dbReference type="ARBA" id="ARBA00008954"/>
    </source>
</evidence>
<dbReference type="FunFam" id="3.40.640.10:FF:000004">
    <property type="entry name" value="Acetylornithine aminotransferase"/>
    <property type="match status" value="1"/>
</dbReference>
<dbReference type="GO" id="GO:0030170">
    <property type="term" value="F:pyridoxal phosphate binding"/>
    <property type="evidence" value="ECO:0007669"/>
    <property type="project" value="InterPro"/>
</dbReference>
<dbReference type="SUPFAM" id="SSF53383">
    <property type="entry name" value="PLP-dependent transferases"/>
    <property type="match status" value="1"/>
</dbReference>
<dbReference type="eggNOG" id="COG0160">
    <property type="taxonomic scope" value="Bacteria"/>
</dbReference>
<dbReference type="RefSeq" id="WP_018022430.1">
    <property type="nucleotide sequence ID" value="NZ_AQUX01000007.1"/>
</dbReference>
<dbReference type="GO" id="GO:0005829">
    <property type="term" value="C:cytosol"/>
    <property type="evidence" value="ECO:0007669"/>
    <property type="project" value="TreeGrafter"/>
</dbReference>
<dbReference type="NCBIfam" id="NF004718">
    <property type="entry name" value="PRK06062.1"/>
    <property type="match status" value="1"/>
</dbReference>
<dbReference type="CDD" id="cd00610">
    <property type="entry name" value="OAT_like"/>
    <property type="match status" value="1"/>
</dbReference>
<proteinExistence type="inferred from homology"/>
<dbReference type="InterPro" id="IPR015422">
    <property type="entry name" value="PyrdxlP-dep_Trfase_small"/>
</dbReference>
<gene>
    <name evidence="5" type="ORF">CDOO_12985</name>
</gene>
<dbReference type="Gene3D" id="3.90.1150.10">
    <property type="entry name" value="Aspartate Aminotransferase, domain 1"/>
    <property type="match status" value="1"/>
</dbReference>
<evidence type="ECO:0000313" key="5">
    <source>
        <dbReference type="EMBL" id="AIT62073.1"/>
    </source>
</evidence>
<dbReference type="HOGENOM" id="CLU_016922_4_0_11"/>
<accession>A0A097IIY7</accession>
<organism evidence="5 6">
    <name type="scientific">Corynebacterium doosanense CAU 212 = DSM 45436</name>
    <dbReference type="NCBI Taxonomy" id="558173"/>
    <lineage>
        <taxon>Bacteria</taxon>
        <taxon>Bacillati</taxon>
        <taxon>Actinomycetota</taxon>
        <taxon>Actinomycetes</taxon>
        <taxon>Mycobacteriales</taxon>
        <taxon>Corynebacteriaceae</taxon>
        <taxon>Corynebacterium</taxon>
    </lineage>
</organism>
<dbReference type="Gene3D" id="3.40.640.10">
    <property type="entry name" value="Type I PLP-dependent aspartate aminotransferase-like (Major domain)"/>
    <property type="match status" value="1"/>
</dbReference>